<dbReference type="Proteomes" id="UP000245657">
    <property type="component" value="Unassembled WGS sequence"/>
</dbReference>
<evidence type="ECO:0000313" key="1">
    <source>
        <dbReference type="EMBL" id="PWR72512.1"/>
    </source>
</evidence>
<proteinExistence type="predicted"/>
<sequence length="192" mass="20231">MLMSTLVVSVFAEAVTGQTGKDQGNVPSSDTSLLTSFGVTPDDQQKFAQKAKEITEKNKASTGVQKAALNVAGDFVESSMEKITTSDGKPFEGGTTINFTITADNKVTGTVDFKFIEQGWTVKIKGTVTGTLTPSTGKLEIHSNDATFKYAGKQYPIILNVKAQYNGSGFDGTKDIAMAGTTGTLGFHATPV</sequence>
<keyword evidence="2" id="KW-1185">Reference proteome</keyword>
<evidence type="ECO:0000313" key="2">
    <source>
        <dbReference type="Proteomes" id="UP000245657"/>
    </source>
</evidence>
<gene>
    <name evidence="1" type="ORF">DK846_05955</name>
</gene>
<dbReference type="AlphaFoldDB" id="A0A2V2MX74"/>
<protein>
    <submittedName>
        <fullName evidence="1">Uncharacterized protein</fullName>
    </submittedName>
</protein>
<reference evidence="1 2" key="1">
    <citation type="submission" date="2018-05" db="EMBL/GenBank/DDBJ databases">
        <title>Draft genome of Methanospirillum lacunae Ki8-1.</title>
        <authorList>
            <person name="Dueholm M.S."/>
            <person name="Nielsen P.H."/>
            <person name="Bakmann L.F."/>
            <person name="Otzen D.E."/>
        </authorList>
    </citation>
    <scope>NUCLEOTIDE SEQUENCE [LARGE SCALE GENOMIC DNA]</scope>
    <source>
        <strain evidence="1 2">Ki8-1</strain>
    </source>
</reference>
<dbReference type="EMBL" id="QGMY01000006">
    <property type="protein sequence ID" value="PWR72512.1"/>
    <property type="molecule type" value="Genomic_DNA"/>
</dbReference>
<comment type="caution">
    <text evidence="1">The sequence shown here is derived from an EMBL/GenBank/DDBJ whole genome shotgun (WGS) entry which is preliminary data.</text>
</comment>
<accession>A0A2V2MX74</accession>
<name>A0A2V2MX74_9EURY</name>
<organism evidence="1 2">
    <name type="scientific">Methanospirillum lacunae</name>
    <dbReference type="NCBI Taxonomy" id="668570"/>
    <lineage>
        <taxon>Archaea</taxon>
        <taxon>Methanobacteriati</taxon>
        <taxon>Methanobacteriota</taxon>
        <taxon>Stenosarchaea group</taxon>
        <taxon>Methanomicrobia</taxon>
        <taxon>Methanomicrobiales</taxon>
        <taxon>Methanospirillaceae</taxon>
        <taxon>Methanospirillum</taxon>
    </lineage>
</organism>